<dbReference type="InterPro" id="IPR011539">
    <property type="entry name" value="RHD_DNA_bind_dom"/>
</dbReference>
<proteinExistence type="predicted"/>
<dbReference type="GO" id="GO:0000981">
    <property type="term" value="F:DNA-binding transcription factor activity, RNA polymerase II-specific"/>
    <property type="evidence" value="ECO:0007669"/>
    <property type="project" value="TreeGrafter"/>
</dbReference>
<dbReference type="GO" id="GO:0008081">
    <property type="term" value="F:phosphoric diester hydrolase activity"/>
    <property type="evidence" value="ECO:0007669"/>
    <property type="project" value="InterPro"/>
</dbReference>
<dbReference type="SUPFAM" id="SSF81296">
    <property type="entry name" value="E set domains"/>
    <property type="match status" value="1"/>
</dbReference>
<name>A0A9Q0NCM5_9DIPT</name>
<dbReference type="GO" id="GO:0005737">
    <property type="term" value="C:cytoplasm"/>
    <property type="evidence" value="ECO:0007669"/>
    <property type="project" value="InterPro"/>
</dbReference>
<dbReference type="InterPro" id="IPR008967">
    <property type="entry name" value="p53-like_TF_DNA-bd_sf"/>
</dbReference>
<dbReference type="InterPro" id="IPR014756">
    <property type="entry name" value="Ig_E-set"/>
</dbReference>
<dbReference type="PROSITE" id="PS50007">
    <property type="entry name" value="PIPLC_X_DOMAIN"/>
    <property type="match status" value="1"/>
</dbReference>
<dbReference type="Gene3D" id="2.60.40.340">
    <property type="entry name" value="Rel homology domain (RHD), DNA-binding domain"/>
    <property type="match status" value="1"/>
</dbReference>
<dbReference type="InterPro" id="IPR032397">
    <property type="entry name" value="RHD_dimer"/>
</dbReference>
<dbReference type="Gene3D" id="3.20.20.190">
    <property type="entry name" value="Phosphatidylinositol (PI) phosphodiesterase"/>
    <property type="match status" value="1"/>
</dbReference>
<dbReference type="SMART" id="SM00148">
    <property type="entry name" value="PLCXc"/>
    <property type="match status" value="1"/>
</dbReference>
<dbReference type="SUPFAM" id="SSF51695">
    <property type="entry name" value="PLC-like phosphodiesterases"/>
    <property type="match status" value="1"/>
</dbReference>
<dbReference type="Pfam" id="PF00554">
    <property type="entry name" value="RHD_DNA_bind"/>
    <property type="match status" value="1"/>
</dbReference>
<keyword evidence="3" id="KW-1185">Reference proteome</keyword>
<dbReference type="InterPro" id="IPR000451">
    <property type="entry name" value="NFkB/Dor"/>
</dbReference>
<dbReference type="GO" id="GO:0048731">
    <property type="term" value="P:system development"/>
    <property type="evidence" value="ECO:0007669"/>
    <property type="project" value="UniProtKB-ARBA"/>
</dbReference>
<dbReference type="AlphaFoldDB" id="A0A9Q0NCM5"/>
<dbReference type="PROSITE" id="PS50254">
    <property type="entry name" value="REL_2"/>
    <property type="match status" value="1"/>
</dbReference>
<comment type="caution">
    <text evidence="2">The sequence shown here is derived from an EMBL/GenBank/DDBJ whole genome shotgun (WGS) entry which is preliminary data.</text>
</comment>
<dbReference type="Proteomes" id="UP001151699">
    <property type="component" value="Chromosome A"/>
</dbReference>
<dbReference type="GO" id="GO:0000978">
    <property type="term" value="F:RNA polymerase II cis-regulatory region sequence-specific DNA binding"/>
    <property type="evidence" value="ECO:0007669"/>
    <property type="project" value="TreeGrafter"/>
</dbReference>
<dbReference type="InterPro" id="IPR002909">
    <property type="entry name" value="IPT_dom"/>
</dbReference>
<dbReference type="GO" id="GO:0033554">
    <property type="term" value="P:cellular response to stress"/>
    <property type="evidence" value="ECO:0007669"/>
    <property type="project" value="TreeGrafter"/>
</dbReference>
<dbReference type="InterPro" id="IPR013783">
    <property type="entry name" value="Ig-like_fold"/>
</dbReference>
<evidence type="ECO:0000259" key="1">
    <source>
        <dbReference type="PROSITE" id="PS50254"/>
    </source>
</evidence>
<gene>
    <name evidence="2" type="primary">dl_0</name>
    <name evidence="2" type="ORF">Bhyg_02108</name>
</gene>
<dbReference type="SMART" id="SM00429">
    <property type="entry name" value="IPT"/>
    <property type="match status" value="1"/>
</dbReference>
<dbReference type="InterPro" id="IPR037059">
    <property type="entry name" value="RHD_DNA_bind_dom_sf"/>
</dbReference>
<sequence length="963" mass="111350">MQKRPYVEILEQPAANGVRFRYKNEKQSSVIYGASSTHDKKTFPSFRLLNYTGHAVAIISCVSKDTPYRPHPTAIVGKPHCNKGICRIDFLTRKSDPTKVSLKNIGLQCCKKADAEKILTEREILRVDPYRTGYNHKTNAVYDASCVRLCLQIFLKSDDSSKVITVPPVVSNPITDSRYASELRICDISDVTSSTSGGKKIILLCNRVTKNNIKIRFYQNGKDDSLKWEAWADFRPTNVHNHVAISFKTPPYVTNDITEPVTVMMQLVRTTDGHQSEPRLFYYLPDYSNEEYIRKAKKRKIIENLSFFESARGVDFAEEKGNCGNDELNIKHQKTGIQGMQDGASRNQTTPLYVDQPKDGRPALCTQNYQTLFEDGVKINNKSQFVPLNTNQQPKMRPTELEQRQPCLASPPCCDPHVYLNDVSENPLFTINTYAQAPPRNCNGNDDIDTFLRAMLNIREYFVKTFSVSVLYTTNRRSTFLVRKLLSSRMLIMFIQAKYKLLIVIAVILNAYDCANIEEHPLRISLTISSKFHHLEISWFNLKPIEGVILITNEEPTGPYHKLTFAEDQYYATTTEKEDGNATSTVRYDQMYQDSMEMFELRAQDKNIVWTYGVANKSAKYWLQPTEKYGWITTNIPFNMEMYKNVSIHTKCYGYWAVYLNSYDEVKATACISAYPTWMNDMKDHIGRFKFRDLFLAGTHDSGSYRERFDPMKNETLVTKYALTQDDDIYGQLMHGVRYLDIRIGYYRASQPVFWVNHGITRQQSLTNVLQQVKDFVLETNEIVIFDVQEWPVGFSKKLEIHRSLVHFIQNEIGDLLVDPNLTWDSTLNEIWKTKRNIILGYDMLPVVHEFPSYLWHSVQQRWGNVQSLADLKRYLSPTRNFVLFTSRPVADMAELTPNTWDVLTDRFGGLRRMADQTNRHICRWYIEEWGSMTNIVAVDFVRGTNLVETSLYWNRKKNVISG</sequence>
<dbReference type="EMBL" id="WJQU01000001">
    <property type="protein sequence ID" value="KAJ6646894.1"/>
    <property type="molecule type" value="Genomic_DNA"/>
</dbReference>
<dbReference type="GO" id="GO:0045944">
    <property type="term" value="P:positive regulation of transcription by RNA polymerase II"/>
    <property type="evidence" value="ECO:0007669"/>
    <property type="project" value="TreeGrafter"/>
</dbReference>
<accession>A0A9Q0NCM5</accession>
<reference evidence="2" key="1">
    <citation type="submission" date="2022-07" db="EMBL/GenBank/DDBJ databases">
        <authorList>
            <person name="Trinca V."/>
            <person name="Uliana J.V.C."/>
            <person name="Torres T.T."/>
            <person name="Ward R.J."/>
            <person name="Monesi N."/>
        </authorList>
    </citation>
    <scope>NUCLEOTIDE SEQUENCE</scope>
    <source>
        <strain evidence="2">HSMRA1968</strain>
        <tissue evidence="2">Whole embryos</tissue>
    </source>
</reference>
<dbReference type="Gene3D" id="2.60.40.10">
    <property type="entry name" value="Immunoglobulins"/>
    <property type="match status" value="1"/>
</dbReference>
<evidence type="ECO:0000313" key="2">
    <source>
        <dbReference type="EMBL" id="KAJ6646894.1"/>
    </source>
</evidence>
<dbReference type="CDD" id="cd08622">
    <property type="entry name" value="PI-PLCXDc_CG14945_like"/>
    <property type="match status" value="1"/>
</dbReference>
<dbReference type="GO" id="GO:0038061">
    <property type="term" value="P:non-canonical NF-kappaB signal transduction"/>
    <property type="evidence" value="ECO:0007669"/>
    <property type="project" value="TreeGrafter"/>
</dbReference>
<organism evidence="2 3">
    <name type="scientific">Pseudolycoriella hygida</name>
    <dbReference type="NCBI Taxonomy" id="35572"/>
    <lineage>
        <taxon>Eukaryota</taxon>
        <taxon>Metazoa</taxon>
        <taxon>Ecdysozoa</taxon>
        <taxon>Arthropoda</taxon>
        <taxon>Hexapoda</taxon>
        <taxon>Insecta</taxon>
        <taxon>Pterygota</taxon>
        <taxon>Neoptera</taxon>
        <taxon>Endopterygota</taxon>
        <taxon>Diptera</taxon>
        <taxon>Nematocera</taxon>
        <taxon>Sciaroidea</taxon>
        <taxon>Sciaridae</taxon>
        <taxon>Pseudolycoriella</taxon>
    </lineage>
</organism>
<dbReference type="PRINTS" id="PR00057">
    <property type="entry name" value="NFKBTNSCPFCT"/>
</dbReference>
<dbReference type="GO" id="GO:0034097">
    <property type="term" value="P:response to cytokine"/>
    <property type="evidence" value="ECO:0007669"/>
    <property type="project" value="TreeGrafter"/>
</dbReference>
<protein>
    <submittedName>
        <fullName evidence="2">Embryonic polarity protein dorsal</fullName>
    </submittedName>
</protein>
<dbReference type="InterPro" id="IPR000909">
    <property type="entry name" value="PLipase_C_PInositol-sp_X_dom"/>
</dbReference>
<dbReference type="SUPFAM" id="SSF49417">
    <property type="entry name" value="p53-like transcription factors"/>
    <property type="match status" value="1"/>
</dbReference>
<dbReference type="GO" id="GO:0005634">
    <property type="term" value="C:nucleus"/>
    <property type="evidence" value="ECO:0007669"/>
    <property type="project" value="TreeGrafter"/>
</dbReference>
<dbReference type="PANTHER" id="PTHR24169">
    <property type="entry name" value="NUCLEAR FACTOR NF-KAPPA-B PROTEIN"/>
    <property type="match status" value="1"/>
</dbReference>
<feature type="non-terminal residue" evidence="2">
    <location>
        <position position="963"/>
    </location>
</feature>
<dbReference type="GO" id="GO:0006629">
    <property type="term" value="P:lipid metabolic process"/>
    <property type="evidence" value="ECO:0007669"/>
    <property type="project" value="InterPro"/>
</dbReference>
<dbReference type="GO" id="GO:0007249">
    <property type="term" value="P:canonical NF-kappaB signal transduction"/>
    <property type="evidence" value="ECO:0007669"/>
    <property type="project" value="TreeGrafter"/>
</dbReference>
<dbReference type="PANTHER" id="PTHR24169:SF25">
    <property type="entry name" value="DORSAL-RELATED IMMUNITY FACTOR DIF-RELATED"/>
    <property type="match status" value="1"/>
</dbReference>
<feature type="domain" description="RHD" evidence="1">
    <location>
        <begin position="2"/>
        <end position="181"/>
    </location>
</feature>
<dbReference type="OrthoDB" id="1046782at2759"/>
<dbReference type="GO" id="GO:0048468">
    <property type="term" value="P:cell development"/>
    <property type="evidence" value="ECO:0007669"/>
    <property type="project" value="UniProtKB-ARBA"/>
</dbReference>
<dbReference type="Pfam" id="PF16179">
    <property type="entry name" value="RHD_dimer"/>
    <property type="match status" value="1"/>
</dbReference>
<dbReference type="GO" id="GO:0045087">
    <property type="term" value="P:innate immune response"/>
    <property type="evidence" value="ECO:0007669"/>
    <property type="project" value="TreeGrafter"/>
</dbReference>
<dbReference type="InterPro" id="IPR017946">
    <property type="entry name" value="PLC-like_Pdiesterase_TIM-brl"/>
</dbReference>
<evidence type="ECO:0000313" key="3">
    <source>
        <dbReference type="Proteomes" id="UP001151699"/>
    </source>
</evidence>